<dbReference type="Pfam" id="PF03874">
    <property type="entry name" value="RNA_pol_Rpb4"/>
    <property type="match status" value="1"/>
</dbReference>
<evidence type="ECO:0000256" key="4">
    <source>
        <dbReference type="ARBA" id="ARBA00022478"/>
    </source>
</evidence>
<dbReference type="GO" id="GO:0005666">
    <property type="term" value="C:RNA polymerase III complex"/>
    <property type="evidence" value="ECO:0007669"/>
    <property type="project" value="InterPro"/>
</dbReference>
<evidence type="ECO:0000256" key="3">
    <source>
        <dbReference type="ARBA" id="ARBA00016672"/>
    </source>
</evidence>
<sequence>MEVKNKQCAQLSNLELKLLVNELKNSSSSQLKSNSNLATLIYELSQYFNDNDTVTSANLVQLLQELNTNFANKLTKNEKLMIVNILPNTLLQLVLIIKDCEERLTEEEIQSLLEIINQFVRQPETEIVEEEEEENNDEPVEE</sequence>
<feature type="domain" description="RNA polymerase Rpb4/RPC9 core" evidence="10">
    <location>
        <begin position="1"/>
        <end position="124"/>
    </location>
</feature>
<keyword evidence="6" id="KW-0539">Nucleus</keyword>
<evidence type="ECO:0000313" key="11">
    <source>
        <dbReference type="EMBL" id="CAG6618051.1"/>
    </source>
</evidence>
<accession>A0A8D8PXS4</accession>
<dbReference type="InterPro" id="IPR005574">
    <property type="entry name" value="Rpb4/RPC9"/>
</dbReference>
<evidence type="ECO:0000256" key="7">
    <source>
        <dbReference type="ARBA" id="ARBA00043924"/>
    </source>
</evidence>
<dbReference type="EMBL" id="HBUF01620074">
    <property type="protein sequence ID" value="CAG6780783.1"/>
    <property type="molecule type" value="Transcribed_RNA"/>
</dbReference>
<dbReference type="PANTHER" id="PTHR15561:SF0">
    <property type="entry name" value="DNA-DIRECTED RNA POLYMERASE III SUBUNIT RPC9"/>
    <property type="match status" value="1"/>
</dbReference>
<dbReference type="Gene3D" id="1.20.1250.40">
    <property type="match status" value="1"/>
</dbReference>
<dbReference type="InterPro" id="IPR038324">
    <property type="entry name" value="Rpb4/RPC9_sf"/>
</dbReference>
<dbReference type="SMART" id="SM00657">
    <property type="entry name" value="RPOL4c"/>
    <property type="match status" value="1"/>
</dbReference>
<dbReference type="EMBL" id="HBUF01040807">
    <property type="protein sequence ID" value="CAG6618063.1"/>
    <property type="molecule type" value="Transcribed_RNA"/>
</dbReference>
<dbReference type="EMBL" id="HBUF01272388">
    <property type="protein sequence ID" value="CAG6685594.1"/>
    <property type="molecule type" value="Transcribed_RNA"/>
</dbReference>
<dbReference type="EMBL" id="HBUF01040806">
    <property type="protein sequence ID" value="CAG6618059.1"/>
    <property type="molecule type" value="Transcribed_RNA"/>
</dbReference>
<comment type="similarity">
    <text evidence="2">Belongs to the eukaryotic RPC9 RNA polymerase subunit family.</text>
</comment>
<dbReference type="InterPro" id="IPR010997">
    <property type="entry name" value="HRDC-like_sf"/>
</dbReference>
<comment type="subcellular location">
    <subcellularLocation>
        <location evidence="1">Nucleus</location>
    </subcellularLocation>
</comment>
<dbReference type="EMBL" id="HBUF01620072">
    <property type="protein sequence ID" value="CAG6780777.1"/>
    <property type="molecule type" value="Transcribed_RNA"/>
</dbReference>
<evidence type="ECO:0000256" key="8">
    <source>
        <dbReference type="ARBA" id="ARBA00044007"/>
    </source>
</evidence>
<organism evidence="11">
    <name type="scientific">Cacopsylla melanoneura</name>
    <dbReference type="NCBI Taxonomy" id="428564"/>
    <lineage>
        <taxon>Eukaryota</taxon>
        <taxon>Metazoa</taxon>
        <taxon>Ecdysozoa</taxon>
        <taxon>Arthropoda</taxon>
        <taxon>Hexapoda</taxon>
        <taxon>Insecta</taxon>
        <taxon>Pterygota</taxon>
        <taxon>Neoptera</taxon>
        <taxon>Paraneoptera</taxon>
        <taxon>Hemiptera</taxon>
        <taxon>Sternorrhyncha</taxon>
        <taxon>Psylloidea</taxon>
        <taxon>Psyllidae</taxon>
        <taxon>Psyllinae</taxon>
        <taxon>Cacopsylla</taxon>
    </lineage>
</organism>
<dbReference type="AlphaFoldDB" id="A0A8D8PXS4"/>
<name>A0A8D8PXS4_9HEMI</name>
<dbReference type="EMBL" id="HBUF01040804">
    <property type="protein sequence ID" value="CAG6618051.1"/>
    <property type="molecule type" value="Transcribed_RNA"/>
</dbReference>
<dbReference type="EMBL" id="HBUF01272387">
    <property type="protein sequence ID" value="CAG6685592.1"/>
    <property type="molecule type" value="Transcribed_RNA"/>
</dbReference>
<comment type="subunit">
    <text evidence="8">Component of the RNA polymerase III complex consisting of 17 subunits: a ten-subunit horseshoe-shaped catalytic core composed of POLR3A/RPC1, POLR3B/RPC2, POLR1C/RPAC1, POLR1D/RPAC2, POLR3K/RPC10, POLR2E/RPABC1, POLR2F/RPABC2, POLR2H/RPABC3, POLR2K/RPABC4 and POLR2L/RPABC5; a mobile stalk composed of two subunits POLR3H/RPC8 and CRCP/RPC9, protruding from the core and functioning primarily in transcription initiation; and additional subunits homologous to general transcription factors of the RNA polymerase II machinery, POLR3C/RPC3-POLR3F/RPC6-POLR3G/RPC7 heterotrimer required for transcription initiation and POLR3D/RPC4-POLR3E/RPC5 heterodimer involved in both transcription initiation and termination.</text>
</comment>
<dbReference type="SUPFAM" id="SSF47819">
    <property type="entry name" value="HRDC-like"/>
    <property type="match status" value="1"/>
</dbReference>
<keyword evidence="5" id="KW-0804">Transcription</keyword>
<evidence type="ECO:0000256" key="1">
    <source>
        <dbReference type="ARBA" id="ARBA00004123"/>
    </source>
</evidence>
<evidence type="ECO:0000256" key="5">
    <source>
        <dbReference type="ARBA" id="ARBA00023163"/>
    </source>
</evidence>
<dbReference type="GO" id="GO:0006384">
    <property type="term" value="P:transcription initiation at RNA polymerase III promoter"/>
    <property type="evidence" value="ECO:0007669"/>
    <property type="project" value="InterPro"/>
</dbReference>
<dbReference type="InterPro" id="IPR006590">
    <property type="entry name" value="RNA_pol_Rpb4/RPC9_core"/>
</dbReference>
<dbReference type="GO" id="GO:0000166">
    <property type="term" value="F:nucleotide binding"/>
    <property type="evidence" value="ECO:0007669"/>
    <property type="project" value="InterPro"/>
</dbReference>
<reference evidence="11" key="1">
    <citation type="submission" date="2021-05" db="EMBL/GenBank/DDBJ databases">
        <authorList>
            <person name="Alioto T."/>
            <person name="Alioto T."/>
            <person name="Gomez Garrido J."/>
        </authorList>
    </citation>
    <scope>NUCLEOTIDE SEQUENCE</scope>
</reference>
<dbReference type="EMBL" id="HBUF01620073">
    <property type="protein sequence ID" value="CAG6780780.1"/>
    <property type="molecule type" value="Transcribed_RNA"/>
</dbReference>
<evidence type="ECO:0000256" key="2">
    <source>
        <dbReference type="ARBA" id="ARBA00006898"/>
    </source>
</evidence>
<keyword evidence="4" id="KW-0240">DNA-directed RNA polymerase</keyword>
<dbReference type="InterPro" id="IPR038846">
    <property type="entry name" value="RPC9"/>
</dbReference>
<evidence type="ECO:0000259" key="10">
    <source>
        <dbReference type="SMART" id="SM00657"/>
    </source>
</evidence>
<protein>
    <recommendedName>
        <fullName evidence="3">DNA-directed RNA polymerase III subunit RPC9</fullName>
    </recommendedName>
</protein>
<comment type="function">
    <text evidence="7">Accessory protein for the calcitonin gene-related peptide (CGRP) receptor. It modulates CGRP responsiveness in a variety of tissues.</text>
</comment>
<dbReference type="PANTHER" id="PTHR15561">
    <property type="entry name" value="CALCITONIN GENE-RELATED PEPTIDE-RECEPTOR COMPONENT PROTEIN"/>
    <property type="match status" value="1"/>
</dbReference>
<comment type="function">
    <text evidence="9">DNA-dependent RNA polymerase catalyzes the transcription of DNA into RNA using the four ribonucleoside triphosphates as substrates. Specific peripheric component of RNA polymerase III (Pol III) which synthesizes small non-coding RNAs including 5S rRNA, snRNAs, tRNAs and miRNAs from at least 500 distinct genomic loci. With POLR3H/RPC8 forms a mobile stalk that protrudes from Pol III core and functions primarily in transcription initiation. Pol III plays a key role in sensing and limiting infection by intracellular bacteria and DNA viruses. Acts as nuclear and cytosolic DNA sensor involved in innate immune response. Can sense non-self dsDNA that serves as template for transcription into dsRNA. The non-self RNA polymerase III transcripts, such as Epstein-Barr virus-encoded RNAs (EBERs) induce type I interferon and NF-kappa-B through the RIG-I pathway.</text>
</comment>
<proteinExistence type="inferred from homology"/>
<dbReference type="EMBL" id="HBUF01040805">
    <property type="protein sequence ID" value="CAG6618055.1"/>
    <property type="molecule type" value="Transcribed_RNA"/>
</dbReference>
<evidence type="ECO:0000256" key="6">
    <source>
        <dbReference type="ARBA" id="ARBA00023242"/>
    </source>
</evidence>
<evidence type="ECO:0000256" key="9">
    <source>
        <dbReference type="ARBA" id="ARBA00045808"/>
    </source>
</evidence>